<dbReference type="Proteomes" id="UP000033188">
    <property type="component" value="Chromosome 2"/>
</dbReference>
<name>A0A061D477_BABBI</name>
<keyword evidence="1" id="KW-0812">Transmembrane</keyword>
<sequence>MAFLLGVLGAVKDDENVKHYYPVEKMTETLQKIKNSMHNPGGLSKAVMAVSTALGEWDGDLQKKIDKVVKEEGEGTLKALKRKIGENIAAVDKLKSQSLDSVVSTLATTVFDGLDDNVNAVKEAIKKLDGPLQMKVMSDFEKIKMEINHVTKNAKEDKWRMEKLCENVNKVLDKLRHAVHMTTDNEIRRISTTLADNMENIQGHIGIVDEMLKKYVEHLTVWIKNADQTMIDALERVEIILQQVKDTENARTKKDIQEAIRQLTLKAQSLYHAGRAADRLVKELVPKANIMITGLEKVYVNKLWKLKEDVNFAVQDVRKKIGMLGHQLGVKTESDNIKGIMKHIEEEVKFIKGKIGEPMKVPELDDADDSIYKNWQKIKHEVKQVVDSMTGVEDGEITGALKLIAKGVTDYANGFGEEGFSSNVLTEWIGDILKDKDESIVTYKINQYVRLHKNVSQMTDKDDEAVKDAIKKHLPSHIYTEIQEAAVTHLNRSTVGNIADRFQEFADHVELQLKNHLNFSLGRAAQQIEEQLGLTKAKHKYRHNIEIIIRAIVKSLLNNFKQVALELKRFAKTSLINRIESAIPDVEDLGKQLISGNPGEKVDKALEAVKPKIETLQHQLEKATQPNSLGDDSDNAAAAIDVAIHNVTKHPFEGIVASGDGRLLNDINGRLDAYIALNDTMGVLRTQTITALSQIDNAHNDVLKLFKDVTSNIAKLCATIEKASDEQPGGLKKMLGDFRKERIAMVNNRSGLQKIKTDLDTLQKDQLRKLDTAVTNVLHSTLPEAVENCREAIQENIREEVEKAKRDIKQDALKRYVKSKINDLKALGTFVEQRRALMAKTIDNDLKSGIKGFFKNLNADIGEFNNLNADSELPDGASYAKTFFQLLSSNISSQPDMMSFTTIVDAIHSPVDQLLSGLESSEHFDSTFTNNLDTLENAIQSLVPTGFSGPLSPLIDVLKEGITAFVKQLNMAYVSRYSGTSIQWNETENYKRLTADATNCAKAFLTLIPVMCHDVSDLRSKCVVSWSELKTNLRGKNNPLGACLQDAGYKVSESEAVHNGVLRNTISGQTVNEKLKRKTTDAEKLEQLKAWKTSNNRHGDGVTLLDLFDYLHDCLRWYYEVCHLGTLSSKKHPRSIYDMLQWLSGLSYDPVHQELALNGFSDLFEKPEKDESDAELSLSDKDPDTLEAYPENVTATKLSNSLRDVCAYSETVLVAIQGYGHAGGRYACDFNSNADSFVYPADPAKCLEILADVLTRVYEQLCFLLVQCSREYEANSWRDCYYGRGVGGSSWTCNTKQCGNQIGDQTCNQSADQMANQNGDQKDDQQPKCGLKSPLQSFLEDGLPGFIPHTFDKVGCKLECTVSKHRGLPCKTPMGFNDISNVASHTKQGAHLTKVLYDFCGHMDSPLVKLCGNLVCLLNRPPQTLSDMYAFYYNLLHDWNGKSRGAIDVRKHKMTAFNDAVTRANFGVPYPELNVNSIITDHKSNNHTTGDLLCLYSCNSTSSLTATCGRYLQPFGMNTWTVFSEKHADKYLSWIVYITEVFYNLLEQLLKECCQNCTSSQSRCNGKVCPKTCPVKYTSDGTKSQSVSTIHHTKDCKSIAYCPSTRPTLCKYGFVFKSLSNMSGNSGESTKRTCKDLCHALQNVLLKGKVLGEFTHVTIPEFLWNIRQKFFWMTVALWLLSLLYLIHIMVIRLDLLHIKSHLHSPSSHRIAAQSLLAAARVNKLNRVFYLQP</sequence>
<evidence type="ECO:0000256" key="1">
    <source>
        <dbReference type="SAM" id="Phobius"/>
    </source>
</evidence>
<keyword evidence="1" id="KW-1133">Transmembrane helix</keyword>
<organism evidence="2 3">
    <name type="scientific">Babesia bigemina</name>
    <dbReference type="NCBI Taxonomy" id="5866"/>
    <lineage>
        <taxon>Eukaryota</taxon>
        <taxon>Sar</taxon>
        <taxon>Alveolata</taxon>
        <taxon>Apicomplexa</taxon>
        <taxon>Aconoidasida</taxon>
        <taxon>Piroplasmida</taxon>
        <taxon>Babesiidae</taxon>
        <taxon>Babesia</taxon>
    </lineage>
</organism>
<keyword evidence="1" id="KW-0472">Membrane</keyword>
<proteinExistence type="predicted"/>
<accession>A0A061D477</accession>
<reference evidence="3" key="1">
    <citation type="submission" date="2014-06" db="EMBL/GenBank/DDBJ databases">
        <authorList>
            <person name="Aslett M."/>
            <person name="De Silva N."/>
        </authorList>
    </citation>
    <scope>NUCLEOTIDE SEQUENCE [LARGE SCALE GENOMIC DNA]</scope>
    <source>
        <strain evidence="3">Bond</strain>
    </source>
</reference>
<dbReference type="KEGG" id="bbig:BBBOND_0200040"/>
<evidence type="ECO:0000313" key="3">
    <source>
        <dbReference type="Proteomes" id="UP000033188"/>
    </source>
</evidence>
<keyword evidence="3" id="KW-1185">Reference proteome</keyword>
<dbReference type="RefSeq" id="XP_012767033.1">
    <property type="nucleotide sequence ID" value="XM_012911579.1"/>
</dbReference>
<dbReference type="VEuPathDB" id="PiroplasmaDB:BBBOND_0200040"/>
<gene>
    <name evidence="2" type="ORF">BBBOND_0200040</name>
</gene>
<protein>
    <submittedName>
        <fullName evidence="2">Uncharacterized protein</fullName>
    </submittedName>
</protein>
<dbReference type="GeneID" id="24563388"/>
<evidence type="ECO:0000313" key="2">
    <source>
        <dbReference type="EMBL" id="CDR94847.1"/>
    </source>
</evidence>
<dbReference type="EMBL" id="LK391708">
    <property type="protein sequence ID" value="CDR94847.1"/>
    <property type="molecule type" value="Genomic_DNA"/>
</dbReference>
<dbReference type="OrthoDB" id="10254720at2759"/>
<feature type="transmembrane region" description="Helical" evidence="1">
    <location>
        <begin position="1670"/>
        <end position="1691"/>
    </location>
</feature>